<protein>
    <recommendedName>
        <fullName evidence="4">non-reducing end alpha-L-arabinofuranosidase</fullName>
        <ecNumber evidence="4">3.2.1.55</ecNumber>
    </recommendedName>
</protein>
<dbReference type="RefSeq" id="WP_345476541.1">
    <property type="nucleotide sequence ID" value="NZ_BAABLW010000002.1"/>
</dbReference>
<comment type="subunit">
    <text evidence="3">Homohexamer; trimer of dimers.</text>
</comment>
<evidence type="ECO:0000256" key="5">
    <source>
        <dbReference type="ARBA" id="ARBA00022801"/>
    </source>
</evidence>
<proteinExistence type="inferred from homology"/>
<dbReference type="Pfam" id="PF22848">
    <property type="entry name" value="ASD1_dom"/>
    <property type="match status" value="1"/>
</dbReference>
<keyword evidence="6" id="KW-0119">Carbohydrate metabolism</keyword>
<dbReference type="Gene3D" id="2.60.40.1180">
    <property type="entry name" value="Golgi alpha-mannosidase II"/>
    <property type="match status" value="1"/>
</dbReference>
<dbReference type="PANTHER" id="PTHR43576:SF2">
    <property type="entry name" value="INTRACELLULAR EXO-ALPHA-L-ARABINOFURANOSIDASE 2"/>
    <property type="match status" value="1"/>
</dbReference>
<dbReference type="SUPFAM" id="SSF51011">
    <property type="entry name" value="Glycosyl hydrolase domain"/>
    <property type="match status" value="1"/>
</dbReference>
<reference evidence="10" key="1">
    <citation type="journal article" date="2019" name="Int. J. Syst. Evol. Microbiol.">
        <title>The Global Catalogue of Microorganisms (GCM) 10K type strain sequencing project: providing services to taxonomists for standard genome sequencing and annotation.</title>
        <authorList>
            <consortium name="The Broad Institute Genomics Platform"/>
            <consortium name="The Broad Institute Genome Sequencing Center for Infectious Disease"/>
            <person name="Wu L."/>
            <person name="Ma J."/>
        </authorList>
    </citation>
    <scope>NUCLEOTIDE SEQUENCE [LARGE SCALE GENOMIC DNA]</scope>
    <source>
        <strain evidence="10">JCM 19129</strain>
    </source>
</reference>
<evidence type="ECO:0000256" key="3">
    <source>
        <dbReference type="ARBA" id="ARBA00011165"/>
    </source>
</evidence>
<keyword evidence="5" id="KW-0378">Hydrolase</keyword>
<evidence type="ECO:0000256" key="4">
    <source>
        <dbReference type="ARBA" id="ARBA00012670"/>
    </source>
</evidence>
<dbReference type="InterPro" id="IPR017853">
    <property type="entry name" value="GH"/>
</dbReference>
<evidence type="ECO:0000256" key="1">
    <source>
        <dbReference type="ARBA" id="ARBA00001462"/>
    </source>
</evidence>
<dbReference type="InterPro" id="IPR013780">
    <property type="entry name" value="Glyco_hydro_b"/>
</dbReference>
<dbReference type="SMART" id="SM00813">
    <property type="entry name" value="Alpha-L-AF_C"/>
    <property type="match status" value="1"/>
</dbReference>
<evidence type="ECO:0000313" key="10">
    <source>
        <dbReference type="Proteomes" id="UP001500368"/>
    </source>
</evidence>
<comment type="catalytic activity">
    <reaction evidence="1">
        <text>Hydrolysis of terminal non-reducing alpha-L-arabinofuranoside residues in alpha-L-arabinosides.</text>
        <dbReference type="EC" id="3.2.1.55"/>
    </reaction>
</comment>
<dbReference type="EMBL" id="BAABLW010000002">
    <property type="protein sequence ID" value="GAA4913456.1"/>
    <property type="molecule type" value="Genomic_DNA"/>
</dbReference>
<dbReference type="EC" id="3.2.1.55" evidence="4"/>
<sequence length="518" mass="57432">MPDQHSTASAVVNLDVPGPTISRHLYGHFAEHLGRCIYEGFWVGEESSIPHVDGIRSDVVEALRAIRIPNLRWPGGCFADEYHWKDGIGPREDRPQMVNTHWGDVVESNHFGTHEFMRLCELLGAEPYISANIGSGTVRETSEWVEYLTRGDQAPMSQLRSRHGRETPWNVTFFGIGNEPWGCGGQMTAEQYVAVARQHATYARNHGQNRLCRIAAGASDDDYAWTETLMKHLTKGLGDKRPADIFQAISFHFYTFSGTWADKGSATEFSGEEYWATITKAQQIREILAGHAAVMDAYDPHRTVGLALDEWGTWWNVEEGTNPGFLYQQNTMRDALVAAVHFDAFHAHAERLMLANIAQTVNVLQAMVLTDGHQMILTPTYHVFEMSVGHHDAQRLDVHWKRQPTTTPGEEPADPAVDALTVNASVKDGVLTITAANLDPDQANTVELELRGAHLGTVSARVLTGETVSTHNTAAEPQAVAPRRFEDIETLLYDRGTQLNLTLPPASFITLCADITAT</sequence>
<evidence type="ECO:0000256" key="7">
    <source>
        <dbReference type="ARBA" id="ARBA00023295"/>
    </source>
</evidence>
<comment type="similarity">
    <text evidence="2">Belongs to the glycosyl hydrolase 51 family.</text>
</comment>
<evidence type="ECO:0000259" key="8">
    <source>
        <dbReference type="SMART" id="SM00813"/>
    </source>
</evidence>
<evidence type="ECO:0000313" key="9">
    <source>
        <dbReference type="EMBL" id="GAA4913456.1"/>
    </source>
</evidence>
<dbReference type="PANTHER" id="PTHR43576">
    <property type="entry name" value="ALPHA-L-ARABINOFURANOSIDASE C-RELATED"/>
    <property type="match status" value="1"/>
</dbReference>
<dbReference type="Pfam" id="PF06964">
    <property type="entry name" value="Alpha-L-AF_C"/>
    <property type="match status" value="1"/>
</dbReference>
<dbReference type="Gene3D" id="3.20.20.80">
    <property type="entry name" value="Glycosidases"/>
    <property type="match status" value="1"/>
</dbReference>
<evidence type="ECO:0000256" key="2">
    <source>
        <dbReference type="ARBA" id="ARBA00007186"/>
    </source>
</evidence>
<gene>
    <name evidence="9" type="ORF">GCM10025790_05320</name>
</gene>
<organism evidence="9 10">
    <name type="scientific">Nesterenkonia rhizosphaerae</name>
    <dbReference type="NCBI Taxonomy" id="1348272"/>
    <lineage>
        <taxon>Bacteria</taxon>
        <taxon>Bacillati</taxon>
        <taxon>Actinomycetota</taxon>
        <taxon>Actinomycetes</taxon>
        <taxon>Micrococcales</taxon>
        <taxon>Micrococcaceae</taxon>
        <taxon>Nesterenkonia</taxon>
    </lineage>
</organism>
<keyword evidence="10" id="KW-1185">Reference proteome</keyword>
<evidence type="ECO:0000256" key="6">
    <source>
        <dbReference type="ARBA" id="ARBA00023277"/>
    </source>
</evidence>
<feature type="domain" description="Alpha-L-arabinofuranosidase C-terminal" evidence="8">
    <location>
        <begin position="309"/>
        <end position="507"/>
    </location>
</feature>
<dbReference type="Proteomes" id="UP001500368">
    <property type="component" value="Unassembled WGS sequence"/>
</dbReference>
<dbReference type="InterPro" id="IPR010720">
    <property type="entry name" value="Alpha-L-AF_C"/>
</dbReference>
<name>A0ABP9FQT8_9MICC</name>
<comment type="caution">
    <text evidence="9">The sequence shown here is derived from an EMBL/GenBank/DDBJ whole genome shotgun (WGS) entry which is preliminary data.</text>
</comment>
<dbReference type="InterPro" id="IPR055235">
    <property type="entry name" value="ASD1_cat"/>
</dbReference>
<keyword evidence="7" id="KW-0326">Glycosidase</keyword>
<dbReference type="SUPFAM" id="SSF51445">
    <property type="entry name" value="(Trans)glycosidases"/>
    <property type="match status" value="1"/>
</dbReference>
<accession>A0ABP9FQT8</accession>